<dbReference type="InterPro" id="IPR011006">
    <property type="entry name" value="CheY-like_superfamily"/>
</dbReference>
<evidence type="ECO:0000256" key="1">
    <source>
        <dbReference type="ARBA" id="ARBA00022553"/>
    </source>
</evidence>
<accession>A0A5C6AKD4</accession>
<evidence type="ECO:0000259" key="3">
    <source>
        <dbReference type="PROSITE" id="PS50110"/>
    </source>
</evidence>
<dbReference type="AlphaFoldDB" id="A0A5C6AKD4"/>
<dbReference type="GO" id="GO:0000160">
    <property type="term" value="P:phosphorelay signal transduction system"/>
    <property type="evidence" value="ECO:0007669"/>
    <property type="project" value="InterPro"/>
</dbReference>
<feature type="modified residue" description="4-aspartylphosphate" evidence="2">
    <location>
        <position position="58"/>
    </location>
</feature>
<feature type="domain" description="Response regulatory" evidence="3">
    <location>
        <begin position="7"/>
        <end position="124"/>
    </location>
</feature>
<dbReference type="PANTHER" id="PTHR44591">
    <property type="entry name" value="STRESS RESPONSE REGULATOR PROTEIN 1"/>
    <property type="match status" value="1"/>
</dbReference>
<dbReference type="Gene3D" id="3.40.50.2300">
    <property type="match status" value="1"/>
</dbReference>
<dbReference type="InterPro" id="IPR050595">
    <property type="entry name" value="Bact_response_regulator"/>
</dbReference>
<dbReference type="SUPFAM" id="SSF52172">
    <property type="entry name" value="CheY-like"/>
    <property type="match status" value="1"/>
</dbReference>
<evidence type="ECO:0000256" key="2">
    <source>
        <dbReference type="PROSITE-ProRule" id="PRU00169"/>
    </source>
</evidence>
<evidence type="ECO:0000313" key="5">
    <source>
        <dbReference type="Proteomes" id="UP000317421"/>
    </source>
</evidence>
<evidence type="ECO:0000313" key="4">
    <source>
        <dbReference type="EMBL" id="TWT99967.1"/>
    </source>
</evidence>
<protein>
    <submittedName>
        <fullName evidence="4">Putative transcriptional regulatory protein TcrX</fullName>
    </submittedName>
</protein>
<keyword evidence="5" id="KW-1185">Reference proteome</keyword>
<sequence>MNNSPPTVFVLEDSDLDFELQTLAIRELVPEARIVRASDCCNAPKSFEEIQPSLIVIDVDLPSCNGLAFLEKMRKSQSVSAPVVVFSTSTDASNESRALSAGADQYCVKPVAAAAYLQAVRSFASPYLAVGG</sequence>
<dbReference type="SMART" id="SM00448">
    <property type="entry name" value="REC"/>
    <property type="match status" value="1"/>
</dbReference>
<keyword evidence="1 2" id="KW-0597">Phosphoprotein</keyword>
<proteinExistence type="predicted"/>
<name>A0A5C6AKD4_9BACT</name>
<dbReference type="InterPro" id="IPR001789">
    <property type="entry name" value="Sig_transdc_resp-reg_receiver"/>
</dbReference>
<gene>
    <name evidence="4" type="primary">tcrX</name>
    <name evidence="4" type="ORF">Pla108_09110</name>
</gene>
<organism evidence="4 5">
    <name type="scientific">Botrimarina colliarenosi</name>
    <dbReference type="NCBI Taxonomy" id="2528001"/>
    <lineage>
        <taxon>Bacteria</taxon>
        <taxon>Pseudomonadati</taxon>
        <taxon>Planctomycetota</taxon>
        <taxon>Planctomycetia</taxon>
        <taxon>Pirellulales</taxon>
        <taxon>Lacipirellulaceae</taxon>
        <taxon>Botrimarina</taxon>
    </lineage>
</organism>
<reference evidence="4 5" key="1">
    <citation type="submission" date="2019-02" db="EMBL/GenBank/DDBJ databases">
        <title>Deep-cultivation of Planctomycetes and their phenomic and genomic characterization uncovers novel biology.</title>
        <authorList>
            <person name="Wiegand S."/>
            <person name="Jogler M."/>
            <person name="Boedeker C."/>
            <person name="Pinto D."/>
            <person name="Vollmers J."/>
            <person name="Rivas-Marin E."/>
            <person name="Kohn T."/>
            <person name="Peeters S.H."/>
            <person name="Heuer A."/>
            <person name="Rast P."/>
            <person name="Oberbeckmann S."/>
            <person name="Bunk B."/>
            <person name="Jeske O."/>
            <person name="Meyerdierks A."/>
            <person name="Storesund J.E."/>
            <person name="Kallscheuer N."/>
            <person name="Luecker S."/>
            <person name="Lage O.M."/>
            <person name="Pohl T."/>
            <person name="Merkel B.J."/>
            <person name="Hornburger P."/>
            <person name="Mueller R.-W."/>
            <person name="Bruemmer F."/>
            <person name="Labrenz M."/>
            <person name="Spormann A.M."/>
            <person name="Op Den Camp H."/>
            <person name="Overmann J."/>
            <person name="Amann R."/>
            <person name="Jetten M.S.M."/>
            <person name="Mascher T."/>
            <person name="Medema M.H."/>
            <person name="Devos D.P."/>
            <person name="Kaster A.-K."/>
            <person name="Ovreas L."/>
            <person name="Rohde M."/>
            <person name="Galperin M.Y."/>
            <person name="Jogler C."/>
        </authorList>
    </citation>
    <scope>NUCLEOTIDE SEQUENCE [LARGE SCALE GENOMIC DNA]</scope>
    <source>
        <strain evidence="4 5">Pla108</strain>
    </source>
</reference>
<dbReference type="PROSITE" id="PS50110">
    <property type="entry name" value="RESPONSE_REGULATORY"/>
    <property type="match status" value="1"/>
</dbReference>
<dbReference type="PANTHER" id="PTHR44591:SF23">
    <property type="entry name" value="CHEY SUBFAMILY"/>
    <property type="match status" value="1"/>
</dbReference>
<dbReference type="RefSeq" id="WP_146443419.1">
    <property type="nucleotide sequence ID" value="NZ_SJPR01000001.1"/>
</dbReference>
<dbReference type="EMBL" id="SJPR01000001">
    <property type="protein sequence ID" value="TWT99967.1"/>
    <property type="molecule type" value="Genomic_DNA"/>
</dbReference>
<dbReference type="OrthoDB" id="281471at2"/>
<dbReference type="Pfam" id="PF00072">
    <property type="entry name" value="Response_reg"/>
    <property type="match status" value="1"/>
</dbReference>
<dbReference type="Proteomes" id="UP000317421">
    <property type="component" value="Unassembled WGS sequence"/>
</dbReference>
<comment type="caution">
    <text evidence="4">The sequence shown here is derived from an EMBL/GenBank/DDBJ whole genome shotgun (WGS) entry which is preliminary data.</text>
</comment>